<sequence length="69" mass="8221">MEDSRQTARSLVMEHEITLDDLWAWYWANGGNARPWDFDAYLFGIQERDPFDLKILTWAMEDLEARSLL</sequence>
<reference evidence="1" key="1">
    <citation type="submission" date="2024-07" db="EMBL/GenBank/DDBJ databases">
        <authorList>
            <person name="Li J."/>
            <person name="Wei H."/>
            <person name="Ma J."/>
        </authorList>
    </citation>
    <scope>NUCLEOTIDE SEQUENCE</scope>
    <source>
        <strain evidence="1">AMU7</strain>
    </source>
</reference>
<gene>
    <name evidence="1" type="ORF">ABQM86_21800</name>
</gene>
<dbReference type="EMBL" id="CP165735">
    <property type="protein sequence ID" value="XDV71554.1"/>
    <property type="molecule type" value="Genomic_DNA"/>
</dbReference>
<proteinExistence type="predicted"/>
<organism evidence="1">
    <name type="scientific">Paenarthrobacter sp. AMU7</name>
    <dbReference type="NCBI Taxonomy" id="3162492"/>
    <lineage>
        <taxon>Bacteria</taxon>
        <taxon>Bacillati</taxon>
        <taxon>Actinomycetota</taxon>
        <taxon>Actinomycetes</taxon>
        <taxon>Micrococcales</taxon>
        <taxon>Micrococcaceae</taxon>
        <taxon>Paenarthrobacter</taxon>
    </lineage>
</organism>
<accession>A0AB39YMB5</accession>
<name>A0AB39YMB5_9MICC</name>
<evidence type="ECO:0000313" key="1">
    <source>
        <dbReference type="EMBL" id="XDV71554.1"/>
    </source>
</evidence>
<dbReference type="RefSeq" id="WP_089597024.1">
    <property type="nucleotide sequence ID" value="NZ_CP165735.1"/>
</dbReference>
<protein>
    <submittedName>
        <fullName evidence="1">Uncharacterized protein</fullName>
    </submittedName>
</protein>
<dbReference type="AlphaFoldDB" id="A0AB39YMB5"/>
<dbReference type="GeneID" id="92754253"/>